<accession>A0AA47N1I3</accession>
<dbReference type="EMBL" id="JAOPHQ010001472">
    <property type="protein sequence ID" value="KAK0150509.1"/>
    <property type="molecule type" value="Genomic_DNA"/>
</dbReference>
<name>A0AA47N1I3_MERPO</name>
<gene>
    <name evidence="1" type="ORF">N1851_008387</name>
</gene>
<protein>
    <submittedName>
        <fullName evidence="1">Uncharacterized protein</fullName>
    </submittedName>
</protein>
<proteinExistence type="predicted"/>
<reference evidence="1" key="1">
    <citation type="journal article" date="2023" name="Front. Mar. Sci.">
        <title>A new Merluccius polli reference genome to investigate the effects of global change in West African waters.</title>
        <authorList>
            <person name="Mateo J.L."/>
            <person name="Blanco-Fernandez C."/>
            <person name="Garcia-Vazquez E."/>
            <person name="Machado-Schiaffino G."/>
        </authorList>
    </citation>
    <scope>NUCLEOTIDE SEQUENCE</scope>
    <source>
        <strain evidence="1">C29</strain>
        <tissue evidence="1">Fin</tissue>
    </source>
</reference>
<sequence>MWVLREVLKNCKDCVKLLQTLTLLETRIIALEGTKTKIHSRWHLWTASLNLTHGSSNASLKTSPGSRPRQGFVPQQAAEPDTLIVGDSAIRDIHSKKIKTYFPGFNDIRQEQSELLKRDFTKLFDTLDKLDIKSFFSGLRPTVDKGMNMLSTWTEYMAFQSLQ</sequence>
<dbReference type="Gene3D" id="3.40.50.12700">
    <property type="match status" value="1"/>
</dbReference>
<evidence type="ECO:0000313" key="2">
    <source>
        <dbReference type="Proteomes" id="UP001174136"/>
    </source>
</evidence>
<dbReference type="AlphaFoldDB" id="A0AA47N1I3"/>
<organism evidence="1 2">
    <name type="scientific">Merluccius polli</name>
    <name type="common">Benguela hake</name>
    <name type="synonym">Merluccius cadenati</name>
    <dbReference type="NCBI Taxonomy" id="89951"/>
    <lineage>
        <taxon>Eukaryota</taxon>
        <taxon>Metazoa</taxon>
        <taxon>Chordata</taxon>
        <taxon>Craniata</taxon>
        <taxon>Vertebrata</taxon>
        <taxon>Euteleostomi</taxon>
        <taxon>Actinopterygii</taxon>
        <taxon>Neopterygii</taxon>
        <taxon>Teleostei</taxon>
        <taxon>Neoteleostei</taxon>
        <taxon>Acanthomorphata</taxon>
        <taxon>Zeiogadaria</taxon>
        <taxon>Gadariae</taxon>
        <taxon>Gadiformes</taxon>
        <taxon>Gadoidei</taxon>
        <taxon>Merlucciidae</taxon>
        <taxon>Merluccius</taxon>
    </lineage>
</organism>
<evidence type="ECO:0000313" key="1">
    <source>
        <dbReference type="EMBL" id="KAK0150509.1"/>
    </source>
</evidence>
<comment type="caution">
    <text evidence="1">The sequence shown here is derived from an EMBL/GenBank/DDBJ whole genome shotgun (WGS) entry which is preliminary data.</text>
</comment>
<keyword evidence="2" id="KW-1185">Reference proteome</keyword>
<dbReference type="Proteomes" id="UP001174136">
    <property type="component" value="Unassembled WGS sequence"/>
</dbReference>